<keyword evidence="2" id="KW-1185">Reference proteome</keyword>
<gene>
    <name evidence="1" type="ORF">CDEST_09045</name>
</gene>
<dbReference type="EMBL" id="CP137309">
    <property type="protein sequence ID" value="WQF84031.1"/>
    <property type="molecule type" value="Genomic_DNA"/>
</dbReference>
<sequence length="96" mass="10916">MTLDCFVCERMRVGNPGKHGSRAAASTQRCLLCNRDFCNEHRGNEESVCEINHQTYFRQHPDLHGKIYATMQARLEAEEAKLPSVVPTEQPSIVKE</sequence>
<dbReference type="AlphaFoldDB" id="A0AAX4ILN6"/>
<dbReference type="Proteomes" id="UP001322277">
    <property type="component" value="Chromosome 5"/>
</dbReference>
<name>A0AAX4ILN6_9PEZI</name>
<dbReference type="KEGG" id="cdet:87945548"/>
<organism evidence="1 2">
    <name type="scientific">Colletotrichum destructivum</name>
    <dbReference type="NCBI Taxonomy" id="34406"/>
    <lineage>
        <taxon>Eukaryota</taxon>
        <taxon>Fungi</taxon>
        <taxon>Dikarya</taxon>
        <taxon>Ascomycota</taxon>
        <taxon>Pezizomycotina</taxon>
        <taxon>Sordariomycetes</taxon>
        <taxon>Hypocreomycetidae</taxon>
        <taxon>Glomerellales</taxon>
        <taxon>Glomerellaceae</taxon>
        <taxon>Colletotrichum</taxon>
        <taxon>Colletotrichum destructivum species complex</taxon>
    </lineage>
</organism>
<evidence type="ECO:0000313" key="1">
    <source>
        <dbReference type="EMBL" id="WQF84031.1"/>
    </source>
</evidence>
<proteinExistence type="predicted"/>
<evidence type="ECO:0008006" key="3">
    <source>
        <dbReference type="Google" id="ProtNLM"/>
    </source>
</evidence>
<protein>
    <recommendedName>
        <fullName evidence="3">AN1-type domain-containing protein</fullName>
    </recommendedName>
</protein>
<reference evidence="2" key="1">
    <citation type="journal article" date="2023" name="bioRxiv">
        <title>Complete genome of the Medicago anthracnose fungus, Colletotrichum destructivum, reveals a mini-chromosome-like region within a core chromosome.</title>
        <authorList>
            <person name="Lapalu N."/>
            <person name="Simon A."/>
            <person name="Lu A."/>
            <person name="Plaumann P.-L."/>
            <person name="Amselem J."/>
            <person name="Pigne S."/>
            <person name="Auger A."/>
            <person name="Koch C."/>
            <person name="Dallery J.-F."/>
            <person name="O'Connell R.J."/>
        </authorList>
    </citation>
    <scope>NUCLEOTIDE SEQUENCE [LARGE SCALE GENOMIC DNA]</scope>
    <source>
        <strain evidence="2">CBS 520.97</strain>
    </source>
</reference>
<dbReference type="GeneID" id="87945548"/>
<dbReference type="RefSeq" id="XP_062781255.1">
    <property type="nucleotide sequence ID" value="XM_062925204.1"/>
</dbReference>
<accession>A0AAX4ILN6</accession>
<evidence type="ECO:0000313" key="2">
    <source>
        <dbReference type="Proteomes" id="UP001322277"/>
    </source>
</evidence>